<proteinExistence type="predicted"/>
<dbReference type="KEGG" id="lamb:KBB96_05480"/>
<dbReference type="SMART" id="SM01260">
    <property type="entry name" value="LANC_like"/>
    <property type="match status" value="1"/>
</dbReference>
<dbReference type="InterPro" id="IPR007822">
    <property type="entry name" value="LANC-like"/>
</dbReference>
<dbReference type="PANTHER" id="PTHR12736:SF7">
    <property type="entry name" value="LANC-LIKE PROTEIN 3"/>
    <property type="match status" value="1"/>
</dbReference>
<dbReference type="PANTHER" id="PTHR12736">
    <property type="entry name" value="LANC-LIKE PROTEIN"/>
    <property type="match status" value="1"/>
</dbReference>
<dbReference type="EMBL" id="CP073100">
    <property type="protein sequence ID" value="QUE52341.1"/>
    <property type="molecule type" value="Genomic_DNA"/>
</dbReference>
<reference evidence="2" key="1">
    <citation type="submission" date="2021-04" db="EMBL/GenBank/DDBJ databases">
        <title>Luteolibacter sp. 32A isolated from the skin of an Anderson's salamander (Ambystoma andersonii).</title>
        <authorList>
            <person name="Spergser J."/>
            <person name="Busse H.-J."/>
        </authorList>
    </citation>
    <scope>NUCLEOTIDE SEQUENCE</scope>
    <source>
        <strain evidence="2">32A</strain>
    </source>
</reference>
<dbReference type="AlphaFoldDB" id="A0A975J1L2"/>
<protein>
    <recommendedName>
        <fullName evidence="4">Lanthionine synthetase</fullName>
    </recommendedName>
</protein>
<evidence type="ECO:0008006" key="4">
    <source>
        <dbReference type="Google" id="ProtNLM"/>
    </source>
</evidence>
<dbReference type="Pfam" id="PF05147">
    <property type="entry name" value="LANC_like"/>
    <property type="match status" value="1"/>
</dbReference>
<evidence type="ECO:0000313" key="2">
    <source>
        <dbReference type="EMBL" id="QUE52341.1"/>
    </source>
</evidence>
<organism evidence="2 3">
    <name type="scientific">Luteolibacter ambystomatis</name>
    <dbReference type="NCBI Taxonomy" id="2824561"/>
    <lineage>
        <taxon>Bacteria</taxon>
        <taxon>Pseudomonadati</taxon>
        <taxon>Verrucomicrobiota</taxon>
        <taxon>Verrucomicrobiia</taxon>
        <taxon>Verrucomicrobiales</taxon>
        <taxon>Verrucomicrobiaceae</taxon>
        <taxon>Luteolibacter</taxon>
    </lineage>
</organism>
<dbReference type="Gene3D" id="1.50.10.10">
    <property type="match status" value="1"/>
</dbReference>
<dbReference type="GO" id="GO:0005975">
    <property type="term" value="P:carbohydrate metabolic process"/>
    <property type="evidence" value="ECO:0007669"/>
    <property type="project" value="InterPro"/>
</dbReference>
<evidence type="ECO:0000313" key="3">
    <source>
        <dbReference type="Proteomes" id="UP000676169"/>
    </source>
</evidence>
<sequence length="390" mass="42604">MNDLIAAADSVYSFINRTAEEVAEGYRWKTVDYTDQFQYHFNVFNGVGGIPLFLRDYYLLTGNTRALELAEGAVAWGISDSPEVCNHQRGVQLGKTGIASVCLHLDGLSGSGILHPFCESNAAHLLSEPVGPITDLLSGESSNGWFLLKLWRRTGAAVYLEGASRCARWISEQLIRDELGTYCLVNPDGSWGRIPYAGLSHGIAGVAHFFALLFQATGDGTWKMLAHELLETLVRHAIPDHGGLNWSIKLGEKELVRCQHSHGASGIGVVFAKASAAIGDFDLLEIAAKAGEAAYQYGDFRNNPTLCTGLAGSGELFVELFKFTGDEMWWDRAKEFSRLAIGYKASLPEGDCWPTDTAGLYSADYAYGASGTGHFFLRTLRPLEFEMPLL</sequence>
<dbReference type="GO" id="GO:0005886">
    <property type="term" value="C:plasma membrane"/>
    <property type="evidence" value="ECO:0007669"/>
    <property type="project" value="TreeGrafter"/>
</dbReference>
<dbReference type="RefSeq" id="WP_211633225.1">
    <property type="nucleotide sequence ID" value="NZ_CP073100.1"/>
</dbReference>
<keyword evidence="1" id="KW-0479">Metal-binding</keyword>
<dbReference type="GO" id="GO:0031179">
    <property type="term" value="P:peptide modification"/>
    <property type="evidence" value="ECO:0007669"/>
    <property type="project" value="InterPro"/>
</dbReference>
<dbReference type="InterPro" id="IPR012341">
    <property type="entry name" value="6hp_glycosidase-like_sf"/>
</dbReference>
<dbReference type="GO" id="GO:0046872">
    <property type="term" value="F:metal ion binding"/>
    <property type="evidence" value="ECO:0007669"/>
    <property type="project" value="UniProtKB-KW"/>
</dbReference>
<keyword evidence="1" id="KW-0862">Zinc</keyword>
<feature type="binding site" evidence="1">
    <location>
        <position position="307"/>
    </location>
    <ligand>
        <name>Zn(2+)</name>
        <dbReference type="ChEBI" id="CHEBI:29105"/>
    </ligand>
</feature>
<accession>A0A975J1L2</accession>
<dbReference type="PRINTS" id="PR01950">
    <property type="entry name" value="LANCSUPER"/>
</dbReference>
<evidence type="ECO:0000256" key="1">
    <source>
        <dbReference type="PIRSR" id="PIRSR607822-1"/>
    </source>
</evidence>
<name>A0A975J1L2_9BACT</name>
<gene>
    <name evidence="2" type="ORF">KBB96_05480</name>
</gene>
<keyword evidence="3" id="KW-1185">Reference proteome</keyword>
<dbReference type="Proteomes" id="UP000676169">
    <property type="component" value="Chromosome"/>
</dbReference>
<dbReference type="SUPFAM" id="SSF158745">
    <property type="entry name" value="LanC-like"/>
    <property type="match status" value="1"/>
</dbReference>